<dbReference type="Pfam" id="PF07005">
    <property type="entry name" value="SBD_N"/>
    <property type="match status" value="1"/>
</dbReference>
<sequence length="466" mass="48574">MTEPPLVGAIADDVTGATDVAVAFRRNGLRTFLSFGVSPGLDVGAETVVVALKTRMIEPDAAVAQSRAAWDWLRRLGARRVYFKYCSTFDSTSRGNIGPVLDALADATGAATVVTTPSSPEHGRTQYEGHLFVGDVLLAESHMRDHPVTPMRDSNLPRLLRAQTRETVGLLGYRDVLDGEAAIARRLAAARADGVRYLLADAVTDADLRRLGRVVANEPLMAGAAGLAGGIAAALAEKRGEAAAPLAARSPGETAAPLADRRDEPAAELAAGGPREAISAAPLEHQAPPPPTGPAVVLSGSCSKRTLEQIAYLRQHDRPAFFLDVSATPDAAALADTALAWYDTLPADAAPLIYSSVEPERLHHIQQRIGVERAAAILEDATGRIAHGLAARGVRRFIAAGGETSGAVVAALRVDGGLIGTEAARGVPWIHSPTGDLSLLLKSGNFGEPDLLARASASGGDDVPAR</sequence>
<dbReference type="RefSeq" id="WP_013016826.1">
    <property type="nucleotide sequence ID" value="NC_013947.1"/>
</dbReference>
<evidence type="ECO:0000313" key="11">
    <source>
        <dbReference type="Proteomes" id="UP000000844"/>
    </source>
</evidence>
<dbReference type="GO" id="GO:0005524">
    <property type="term" value="F:ATP binding"/>
    <property type="evidence" value="ECO:0007669"/>
    <property type="project" value="UniProtKB-KW"/>
</dbReference>
<dbReference type="HOGENOM" id="CLU_029424_1_0_11"/>
<evidence type="ECO:0000256" key="3">
    <source>
        <dbReference type="ARBA" id="ARBA00022741"/>
    </source>
</evidence>
<dbReference type="SUPFAM" id="SSF142764">
    <property type="entry name" value="YgbK-like"/>
    <property type="match status" value="1"/>
</dbReference>
<keyword evidence="5" id="KW-0067">ATP-binding</keyword>
<dbReference type="STRING" id="446470.Snas_1552"/>
<dbReference type="InterPro" id="IPR042213">
    <property type="entry name" value="NBD_C_sf"/>
</dbReference>
<dbReference type="OrthoDB" id="191465at2"/>
<feature type="domain" description="Four-carbon acid sugar kinase N-terminal" evidence="8">
    <location>
        <begin position="8"/>
        <end position="229"/>
    </location>
</feature>
<dbReference type="eggNOG" id="COG3395">
    <property type="taxonomic scope" value="Bacteria"/>
</dbReference>
<dbReference type="EMBL" id="CP001778">
    <property type="protein sequence ID" value="ADD41255.1"/>
    <property type="molecule type" value="Genomic_DNA"/>
</dbReference>
<evidence type="ECO:0000256" key="2">
    <source>
        <dbReference type="ARBA" id="ARBA00022679"/>
    </source>
</evidence>
<comment type="similarity">
    <text evidence="1">Belongs to the four-carbon acid sugar kinase family.</text>
</comment>
<dbReference type="Gene3D" id="3.40.980.20">
    <property type="entry name" value="Four-carbon acid sugar kinase, nucleotide binding domain"/>
    <property type="match status" value="1"/>
</dbReference>
<evidence type="ECO:0000259" key="9">
    <source>
        <dbReference type="Pfam" id="PF17042"/>
    </source>
</evidence>
<evidence type="ECO:0000256" key="6">
    <source>
        <dbReference type="ARBA" id="ARBA00023277"/>
    </source>
</evidence>
<dbReference type="GO" id="GO:0016301">
    <property type="term" value="F:kinase activity"/>
    <property type="evidence" value="ECO:0007669"/>
    <property type="project" value="UniProtKB-KW"/>
</dbReference>
<dbReference type="Pfam" id="PF17042">
    <property type="entry name" value="NBD_C"/>
    <property type="match status" value="1"/>
</dbReference>
<protein>
    <submittedName>
        <fullName evidence="10">Type III effector Hrp-dependent outers</fullName>
    </submittedName>
</protein>
<feature type="region of interest" description="Disordered" evidence="7">
    <location>
        <begin position="244"/>
        <end position="273"/>
    </location>
</feature>
<gene>
    <name evidence="10" type="ordered locus">Snas_1552</name>
</gene>
<evidence type="ECO:0000256" key="4">
    <source>
        <dbReference type="ARBA" id="ARBA00022777"/>
    </source>
</evidence>
<accession>D3PW98</accession>
<keyword evidence="4" id="KW-0418">Kinase</keyword>
<dbReference type="AlphaFoldDB" id="D3PW98"/>
<organism evidence="10 11">
    <name type="scientific">Stackebrandtia nassauensis (strain DSM 44728 / CIP 108903 / NRRL B-16338 / NBRC 102104 / LLR-40K-21)</name>
    <dbReference type="NCBI Taxonomy" id="446470"/>
    <lineage>
        <taxon>Bacteria</taxon>
        <taxon>Bacillati</taxon>
        <taxon>Actinomycetota</taxon>
        <taxon>Actinomycetes</taxon>
        <taxon>Glycomycetales</taxon>
        <taxon>Glycomycetaceae</taxon>
        <taxon>Stackebrandtia</taxon>
    </lineage>
</organism>
<proteinExistence type="inferred from homology"/>
<reference evidence="10 11" key="1">
    <citation type="journal article" date="2009" name="Stand. Genomic Sci.">
        <title>Complete genome sequence of Stackebrandtia nassauensis type strain (LLR-40K-21).</title>
        <authorList>
            <person name="Munk C."/>
            <person name="Lapidus A."/>
            <person name="Copeland A."/>
            <person name="Jando M."/>
            <person name="Mayilraj S."/>
            <person name="Glavina Del Rio T."/>
            <person name="Nolan M."/>
            <person name="Chen F."/>
            <person name="Lucas S."/>
            <person name="Tice H."/>
            <person name="Cheng J.F."/>
            <person name="Han C."/>
            <person name="Detter J.C."/>
            <person name="Bruce D."/>
            <person name="Goodwin L."/>
            <person name="Chain P."/>
            <person name="Pitluck S."/>
            <person name="Goker M."/>
            <person name="Ovchinikova G."/>
            <person name="Pati A."/>
            <person name="Ivanova N."/>
            <person name="Mavromatis K."/>
            <person name="Chen A."/>
            <person name="Palaniappan K."/>
            <person name="Land M."/>
            <person name="Hauser L."/>
            <person name="Chang Y.J."/>
            <person name="Jeffries C.D."/>
            <person name="Bristow J."/>
            <person name="Eisen J.A."/>
            <person name="Markowitz V."/>
            <person name="Hugenholtz P."/>
            <person name="Kyrpides N.C."/>
            <person name="Klenk H.P."/>
        </authorList>
    </citation>
    <scope>NUCLEOTIDE SEQUENCE [LARGE SCALE GENOMIC DNA]</scope>
    <source>
        <strain evidence="11">DSM 44728 / CIP 108903 / NRRL B-16338 / NBRC 102104 / LLR-40K-21</strain>
    </source>
</reference>
<dbReference type="KEGG" id="sna:Snas_1552"/>
<evidence type="ECO:0000256" key="7">
    <source>
        <dbReference type="SAM" id="MobiDB-lite"/>
    </source>
</evidence>
<evidence type="ECO:0000256" key="1">
    <source>
        <dbReference type="ARBA" id="ARBA00005715"/>
    </source>
</evidence>
<name>D3PW98_STANL</name>
<keyword evidence="11" id="KW-1185">Reference proteome</keyword>
<dbReference type="InterPro" id="IPR037051">
    <property type="entry name" value="4-carb_acid_sugar_kinase_N_sf"/>
</dbReference>
<keyword evidence="2" id="KW-0808">Transferase</keyword>
<dbReference type="InterPro" id="IPR031475">
    <property type="entry name" value="NBD_C"/>
</dbReference>
<dbReference type="InterPro" id="IPR010737">
    <property type="entry name" value="4-carb_acid_sugar_kinase_N"/>
</dbReference>
<evidence type="ECO:0000313" key="10">
    <source>
        <dbReference type="EMBL" id="ADD41255.1"/>
    </source>
</evidence>
<keyword evidence="3" id="KW-0547">Nucleotide-binding</keyword>
<evidence type="ECO:0000259" key="8">
    <source>
        <dbReference type="Pfam" id="PF07005"/>
    </source>
</evidence>
<dbReference type="Proteomes" id="UP000000844">
    <property type="component" value="Chromosome"/>
</dbReference>
<evidence type="ECO:0000256" key="5">
    <source>
        <dbReference type="ARBA" id="ARBA00022840"/>
    </source>
</evidence>
<dbReference type="Gene3D" id="3.40.50.10840">
    <property type="entry name" value="Putative sugar-binding, N-terminal domain"/>
    <property type="match status" value="1"/>
</dbReference>
<feature type="domain" description="Four-carbon acid sugar kinase nucleotide binding" evidence="9">
    <location>
        <begin position="296"/>
        <end position="452"/>
    </location>
</feature>
<keyword evidence="6" id="KW-0119">Carbohydrate metabolism</keyword>